<comment type="caution">
    <text evidence="2">The sequence shown here is derived from an EMBL/GenBank/DDBJ whole genome shotgun (WGS) entry which is preliminary data.</text>
</comment>
<feature type="region of interest" description="Disordered" evidence="1">
    <location>
        <begin position="275"/>
        <end position="323"/>
    </location>
</feature>
<organism evidence="2 3">
    <name type="scientific">Lentinula boryana</name>
    <dbReference type="NCBI Taxonomy" id="40481"/>
    <lineage>
        <taxon>Eukaryota</taxon>
        <taxon>Fungi</taxon>
        <taxon>Dikarya</taxon>
        <taxon>Basidiomycota</taxon>
        <taxon>Agaricomycotina</taxon>
        <taxon>Agaricomycetes</taxon>
        <taxon>Agaricomycetidae</taxon>
        <taxon>Agaricales</taxon>
        <taxon>Marasmiineae</taxon>
        <taxon>Omphalotaceae</taxon>
        <taxon>Lentinula</taxon>
    </lineage>
</organism>
<dbReference type="InterPro" id="IPR014722">
    <property type="entry name" value="Rib_uL2_dom2"/>
</dbReference>
<dbReference type="EMBL" id="MU791126">
    <property type="protein sequence ID" value="KAJ3991182.1"/>
    <property type="molecule type" value="Genomic_DNA"/>
</dbReference>
<name>A0ABQ8PXN9_9AGAR</name>
<protein>
    <submittedName>
        <fullName evidence="2">Uncharacterized protein</fullName>
    </submittedName>
</protein>
<accession>A0ABQ8PXN9</accession>
<feature type="compositionally biased region" description="Polar residues" evidence="1">
    <location>
        <begin position="278"/>
        <end position="287"/>
    </location>
</feature>
<evidence type="ECO:0000256" key="1">
    <source>
        <dbReference type="SAM" id="MobiDB-lite"/>
    </source>
</evidence>
<feature type="compositionally biased region" description="Pro residues" evidence="1">
    <location>
        <begin position="302"/>
        <end position="323"/>
    </location>
</feature>
<dbReference type="Proteomes" id="UP001163828">
    <property type="component" value="Unassembled WGS sequence"/>
</dbReference>
<keyword evidence="3" id="KW-1185">Reference proteome</keyword>
<evidence type="ECO:0000313" key="3">
    <source>
        <dbReference type="Proteomes" id="UP001163828"/>
    </source>
</evidence>
<dbReference type="Gene3D" id="2.30.30.30">
    <property type="match status" value="1"/>
</dbReference>
<gene>
    <name evidence="2" type="ORF">F5050DRAFT_1872364</name>
</gene>
<reference evidence="2" key="1">
    <citation type="submission" date="2022-08" db="EMBL/GenBank/DDBJ databases">
        <authorList>
            <consortium name="DOE Joint Genome Institute"/>
            <person name="Min B."/>
            <person name="Riley R."/>
            <person name="Sierra-Patev S."/>
            <person name="Naranjo-Ortiz M."/>
            <person name="Looney B."/>
            <person name="Konkel Z."/>
            <person name="Slot J.C."/>
            <person name="Sakamoto Y."/>
            <person name="Steenwyk J.L."/>
            <person name="Rokas A."/>
            <person name="Carro J."/>
            <person name="Camarero S."/>
            <person name="Ferreira P."/>
            <person name="Molpeceres G."/>
            <person name="Ruiz-Duenas F.J."/>
            <person name="Serrano A."/>
            <person name="Henrissat B."/>
            <person name="Drula E."/>
            <person name="Hughes K.W."/>
            <person name="Mata J.L."/>
            <person name="Ishikawa N.K."/>
            <person name="Vargas-Isla R."/>
            <person name="Ushijima S."/>
            <person name="Smith C.A."/>
            <person name="Ahrendt S."/>
            <person name="Andreopoulos W."/>
            <person name="He G."/>
            <person name="Labutti K."/>
            <person name="Lipzen A."/>
            <person name="Ng V."/>
            <person name="Sandor L."/>
            <person name="Barry K."/>
            <person name="Martinez A.T."/>
            <person name="Xiao Y."/>
            <person name="Gibbons J.G."/>
            <person name="Terashima K."/>
            <person name="Hibbett D.S."/>
            <person name="Grigoriev I.V."/>
        </authorList>
    </citation>
    <scope>NUCLEOTIDE SEQUENCE</scope>
    <source>
        <strain evidence="2">TFB10827</strain>
    </source>
</reference>
<proteinExistence type="predicted"/>
<sequence>MATSTLLVIMHSGQLLLDHQPLKRHQQQFNVELPWKDISVTILSGRFAGHVGIVKNAWIDFRGALRLSLWVMSYNCSIEIDSSAVNEQITGLPLNVYRPHNSAPMLKHYNKRLGSVIRRLESVLSLNLTEFAISPSLEAMRTGPVPWLGLHVDIVKGQYKGQNGTVKDVNRYQVKPSLKSKLSGLKLNIERHVFTAIASTKVVEVDYDAIRFHKTHYRLCEVFMPTAKQSFYWPEYVPQKDLDTPSNVDADAHKGSKTPLPNDFEREVIFCGSRSPDCPTSEQSSRTPWHDLQLPAIWTAPSPDPAPFRSPTPTPPSAPALSS</sequence>
<evidence type="ECO:0000313" key="2">
    <source>
        <dbReference type="EMBL" id="KAJ3991182.1"/>
    </source>
</evidence>